<evidence type="ECO:0000313" key="4">
    <source>
        <dbReference type="Proteomes" id="UP000236724"/>
    </source>
</evidence>
<dbReference type="Pfam" id="PF13175">
    <property type="entry name" value="AAA_15"/>
    <property type="match status" value="1"/>
</dbReference>
<name>A0A1H6FE10_9GAMM</name>
<accession>A0A1H6FE10</accession>
<evidence type="ECO:0000313" key="3">
    <source>
        <dbReference type="EMBL" id="SEH08302.1"/>
    </source>
</evidence>
<dbReference type="RefSeq" id="WP_103921855.1">
    <property type="nucleotide sequence ID" value="NZ_FMSV02000548.1"/>
</dbReference>
<dbReference type="SUPFAM" id="SSF52540">
    <property type="entry name" value="P-loop containing nucleoside triphosphate hydrolases"/>
    <property type="match status" value="1"/>
</dbReference>
<dbReference type="GO" id="GO:0016887">
    <property type="term" value="F:ATP hydrolysis activity"/>
    <property type="evidence" value="ECO:0007669"/>
    <property type="project" value="InterPro"/>
</dbReference>
<dbReference type="AlphaFoldDB" id="A0A1H6FE10"/>
<dbReference type="InterPro" id="IPR003959">
    <property type="entry name" value="ATPase_AAA_core"/>
</dbReference>
<evidence type="ECO:0000259" key="1">
    <source>
        <dbReference type="Pfam" id="PF13175"/>
    </source>
</evidence>
<dbReference type="Pfam" id="PF13304">
    <property type="entry name" value="AAA_21"/>
    <property type="match status" value="1"/>
</dbReference>
<gene>
    <name evidence="3" type="primary">smc_7</name>
    <name evidence="3" type="ORF">MBHS_04193</name>
</gene>
<proteinExistence type="predicted"/>
<dbReference type="InterPro" id="IPR041685">
    <property type="entry name" value="AAA_GajA/Old/RecF-like"/>
</dbReference>
<dbReference type="Proteomes" id="UP000236724">
    <property type="component" value="Unassembled WGS sequence"/>
</dbReference>
<dbReference type="PANTHER" id="PTHR40396">
    <property type="entry name" value="ATPASE-LIKE PROTEIN"/>
    <property type="match status" value="1"/>
</dbReference>
<protein>
    <submittedName>
        <fullName evidence="3">Chromosome partition protein Smc</fullName>
    </submittedName>
</protein>
<feature type="domain" description="Endonuclease GajA/Old nuclease/RecF-like AAA" evidence="1">
    <location>
        <begin position="1"/>
        <end position="86"/>
    </location>
</feature>
<organism evidence="3 4">
    <name type="scientific">Candidatus Venteria ishoeyi</name>
    <dbReference type="NCBI Taxonomy" id="1899563"/>
    <lineage>
        <taxon>Bacteria</taxon>
        <taxon>Pseudomonadati</taxon>
        <taxon>Pseudomonadota</taxon>
        <taxon>Gammaproteobacteria</taxon>
        <taxon>Thiotrichales</taxon>
        <taxon>Thiotrichaceae</taxon>
        <taxon>Venteria</taxon>
    </lineage>
</organism>
<feature type="domain" description="ATPase AAA-type core" evidence="2">
    <location>
        <begin position="269"/>
        <end position="366"/>
    </location>
</feature>
<dbReference type="Gene3D" id="3.40.50.300">
    <property type="entry name" value="P-loop containing nucleotide triphosphate hydrolases"/>
    <property type="match status" value="2"/>
</dbReference>
<dbReference type="PANTHER" id="PTHR40396:SF1">
    <property type="entry name" value="ATPASE AAA-TYPE CORE DOMAIN-CONTAINING PROTEIN"/>
    <property type="match status" value="1"/>
</dbReference>
<dbReference type="PIRSF" id="PIRSF029347">
    <property type="entry name" value="RecF"/>
    <property type="match status" value="1"/>
</dbReference>
<reference evidence="3 4" key="1">
    <citation type="submission" date="2016-10" db="EMBL/GenBank/DDBJ databases">
        <authorList>
            <person name="de Groot N.N."/>
        </authorList>
    </citation>
    <scope>NUCLEOTIDE SEQUENCE [LARGE SCALE GENOMIC DNA]</scope>
    <source>
        <strain evidence="3">MBHS1</strain>
    </source>
</reference>
<evidence type="ECO:0000259" key="2">
    <source>
        <dbReference type="Pfam" id="PF13304"/>
    </source>
</evidence>
<dbReference type="InterPro" id="IPR014555">
    <property type="entry name" value="RecF-like"/>
</dbReference>
<keyword evidence="4" id="KW-1185">Reference proteome</keyword>
<sequence length="440" mass="49612">MLTQINLVNFKSFKEVEINFGHIVVIVGTNASGKSNLRDALRFLHGIGLGYTLVEILGKKTNPDGILQWKGIRGGIREAGFQGQSVFKIKCVIRKAYSPKGIYSEYHYQVIIELSNKYQEPKIIGESLDIETRAEKTSLSTREPIWSSSLKGAFITQDKTDFIRIAYPRGGEYDAKGKISDFYSDRPVLSQLCKREKEPEKAQHACTEVLKALEHIRFLDLDPDTVRQPSIPGAKILGDRGENFSSVLFSICQDKNLKLTLLDWLDALTPMDVIDFKFETDHSGELLVYFIESNGHTISALSASDGTLRFLALVTALLNPDSGQIYFFEEFDNGIHPTRLRLLLQLIQQVCQQQQIQVICTTHNPVMLTFLNKEVGNDALLIYRNEDTPDSRVKRISTLPDIEEVLKSQNLARLHASGWLENVALFSEADTDITAEEKQQ</sequence>
<dbReference type="EMBL" id="FMSV02000548">
    <property type="protein sequence ID" value="SEH08302.1"/>
    <property type="molecule type" value="Genomic_DNA"/>
</dbReference>
<dbReference type="OrthoDB" id="104167at2"/>
<dbReference type="GO" id="GO:0005524">
    <property type="term" value="F:ATP binding"/>
    <property type="evidence" value="ECO:0007669"/>
    <property type="project" value="InterPro"/>
</dbReference>
<dbReference type="InterPro" id="IPR027417">
    <property type="entry name" value="P-loop_NTPase"/>
</dbReference>